<evidence type="ECO:0000256" key="5">
    <source>
        <dbReference type="ARBA" id="ARBA00022679"/>
    </source>
</evidence>
<feature type="compositionally biased region" description="Low complexity" evidence="10">
    <location>
        <begin position="1"/>
        <end position="12"/>
    </location>
</feature>
<proteinExistence type="predicted"/>
<dbReference type="CDD" id="cd00082">
    <property type="entry name" value="HisKA"/>
    <property type="match status" value="1"/>
</dbReference>
<dbReference type="AlphaFoldDB" id="A0A1S2NFV6"/>
<evidence type="ECO:0000256" key="8">
    <source>
        <dbReference type="ARBA" id="ARBA00022989"/>
    </source>
</evidence>
<dbReference type="InterPro" id="IPR036097">
    <property type="entry name" value="HisK_dim/P_sf"/>
</dbReference>
<dbReference type="EC" id="2.7.13.3" evidence="3"/>
<evidence type="ECO:0000259" key="11">
    <source>
        <dbReference type="PROSITE" id="PS50109"/>
    </source>
</evidence>
<evidence type="ECO:0000256" key="3">
    <source>
        <dbReference type="ARBA" id="ARBA00012438"/>
    </source>
</evidence>
<dbReference type="GO" id="GO:0016020">
    <property type="term" value="C:membrane"/>
    <property type="evidence" value="ECO:0007669"/>
    <property type="project" value="UniProtKB-SubCell"/>
</dbReference>
<dbReference type="InterPro" id="IPR003661">
    <property type="entry name" value="HisK_dim/P_dom"/>
</dbReference>
<evidence type="ECO:0000256" key="6">
    <source>
        <dbReference type="ARBA" id="ARBA00022692"/>
    </source>
</evidence>
<dbReference type="SMART" id="SM00387">
    <property type="entry name" value="HATPase_c"/>
    <property type="match status" value="1"/>
</dbReference>
<dbReference type="InterPro" id="IPR036890">
    <property type="entry name" value="HATPase_C_sf"/>
</dbReference>
<comment type="subcellular location">
    <subcellularLocation>
        <location evidence="2">Membrane</location>
    </subcellularLocation>
</comment>
<evidence type="ECO:0000313" key="12">
    <source>
        <dbReference type="EMBL" id="OIJ43915.1"/>
    </source>
</evidence>
<dbReference type="CDD" id="cd00075">
    <property type="entry name" value="HATPase"/>
    <property type="match status" value="1"/>
</dbReference>
<dbReference type="Pfam" id="PF00512">
    <property type="entry name" value="HisKA"/>
    <property type="match status" value="1"/>
</dbReference>
<dbReference type="Gene3D" id="3.30.565.10">
    <property type="entry name" value="Histidine kinase-like ATPase, C-terminal domain"/>
    <property type="match status" value="1"/>
</dbReference>
<feature type="domain" description="Histidine kinase" evidence="11">
    <location>
        <begin position="162"/>
        <end position="375"/>
    </location>
</feature>
<evidence type="ECO:0000256" key="9">
    <source>
        <dbReference type="ARBA" id="ARBA00023136"/>
    </source>
</evidence>
<dbReference type="EMBL" id="JRYB01000001">
    <property type="protein sequence ID" value="OIJ43915.1"/>
    <property type="molecule type" value="Genomic_DNA"/>
</dbReference>
<dbReference type="SMART" id="SM00388">
    <property type="entry name" value="HisKA"/>
    <property type="match status" value="1"/>
</dbReference>
<dbReference type="Pfam" id="PF02518">
    <property type="entry name" value="HATPase_c"/>
    <property type="match status" value="1"/>
</dbReference>
<keyword evidence="8" id="KW-1133">Transmembrane helix</keyword>
<keyword evidence="4" id="KW-0597">Phosphoprotein</keyword>
<keyword evidence="9" id="KW-0472">Membrane</keyword>
<gene>
    <name evidence="12" type="ORF">LO55_1545</name>
</gene>
<keyword evidence="5" id="KW-0808">Transferase</keyword>
<dbReference type="Gene3D" id="1.10.287.130">
    <property type="match status" value="1"/>
</dbReference>
<evidence type="ECO:0000256" key="1">
    <source>
        <dbReference type="ARBA" id="ARBA00000085"/>
    </source>
</evidence>
<feature type="region of interest" description="Disordered" evidence="10">
    <location>
        <begin position="1"/>
        <end position="25"/>
    </location>
</feature>
<protein>
    <recommendedName>
        <fullName evidence="3">histidine kinase</fullName>
        <ecNumber evidence="3">2.7.13.3</ecNumber>
    </recommendedName>
</protein>
<accession>A0A1S2NFV6</accession>
<dbReference type="GO" id="GO:0000155">
    <property type="term" value="F:phosphorelay sensor kinase activity"/>
    <property type="evidence" value="ECO:0007669"/>
    <property type="project" value="InterPro"/>
</dbReference>
<dbReference type="InterPro" id="IPR005467">
    <property type="entry name" value="His_kinase_dom"/>
</dbReference>
<evidence type="ECO:0000256" key="2">
    <source>
        <dbReference type="ARBA" id="ARBA00004370"/>
    </source>
</evidence>
<evidence type="ECO:0000256" key="4">
    <source>
        <dbReference type="ARBA" id="ARBA00022553"/>
    </source>
</evidence>
<dbReference type="InterPro" id="IPR003594">
    <property type="entry name" value="HATPase_dom"/>
</dbReference>
<evidence type="ECO:0000256" key="7">
    <source>
        <dbReference type="ARBA" id="ARBA00022777"/>
    </source>
</evidence>
<comment type="caution">
    <text evidence="12">The sequence shown here is derived from an EMBL/GenBank/DDBJ whole genome shotgun (WGS) entry which is preliminary data.</text>
</comment>
<comment type="catalytic activity">
    <reaction evidence="1">
        <text>ATP + protein L-histidine = ADP + protein N-phospho-L-histidine.</text>
        <dbReference type="EC" id="2.7.13.3"/>
    </reaction>
</comment>
<dbReference type="PROSITE" id="PS50109">
    <property type="entry name" value="HIS_KIN"/>
    <property type="match status" value="1"/>
</dbReference>
<keyword evidence="7 12" id="KW-0418">Kinase</keyword>
<organism evidence="12 13">
    <name type="scientific">Massilia timonae</name>
    <dbReference type="NCBI Taxonomy" id="47229"/>
    <lineage>
        <taxon>Bacteria</taxon>
        <taxon>Pseudomonadati</taxon>
        <taxon>Pseudomonadota</taxon>
        <taxon>Betaproteobacteria</taxon>
        <taxon>Burkholderiales</taxon>
        <taxon>Oxalobacteraceae</taxon>
        <taxon>Telluria group</taxon>
        <taxon>Massilia</taxon>
    </lineage>
</organism>
<dbReference type="InterPro" id="IPR050428">
    <property type="entry name" value="TCS_sensor_his_kinase"/>
</dbReference>
<evidence type="ECO:0000313" key="13">
    <source>
        <dbReference type="Proteomes" id="UP000180246"/>
    </source>
</evidence>
<sequence length="376" mass="39344">MKSSPHAAASSPGSPPIAGRPDDDALPAGQFRAIAELGGDVAFAIALPAHRFMYLSPAFGALSGFDREALQRALDGDAVSPLAPLAAWLREAAGGAPGARSQREFDLFDAEGRPLALEGLATALVDGSADGAADHGATLVGLLRDLSARRAHQSEQKRFASMLNHEFRTPLATIDGAIQRLEATSSHADEPTRTRYRKIGAAVDRLIGMLDEYLSPDRMAALGRARQPNTITVRDLVDSGAVQIRAAGREAALRLEELPLTLRGEPEGLRLALKVLIDNALAFSPPSAPVILRARRSGGGVELAVLDGGAGVPPEDVARVFDKGYRGRNAAGLPGSGLGLYMARSIVEVHGGVLSLAPGEEGAGAEFRLWMPALSL</sequence>
<dbReference type="InterPro" id="IPR004358">
    <property type="entry name" value="Sig_transdc_His_kin-like_C"/>
</dbReference>
<reference evidence="12 13" key="1">
    <citation type="submission" date="2014-10" db="EMBL/GenBank/DDBJ databases">
        <authorList>
            <person name="Seo M.-J."/>
            <person name="Seok Y.J."/>
            <person name="Cha I.-T."/>
        </authorList>
    </citation>
    <scope>NUCLEOTIDE SEQUENCE [LARGE SCALE GENOMIC DNA]</scope>
    <source>
        <strain evidence="12 13">NEU</strain>
    </source>
</reference>
<dbReference type="Proteomes" id="UP000180246">
    <property type="component" value="Unassembled WGS sequence"/>
</dbReference>
<evidence type="ECO:0000256" key="10">
    <source>
        <dbReference type="SAM" id="MobiDB-lite"/>
    </source>
</evidence>
<dbReference type="PANTHER" id="PTHR45436:SF5">
    <property type="entry name" value="SENSOR HISTIDINE KINASE TRCS"/>
    <property type="match status" value="1"/>
</dbReference>
<dbReference type="PANTHER" id="PTHR45436">
    <property type="entry name" value="SENSOR HISTIDINE KINASE YKOH"/>
    <property type="match status" value="1"/>
</dbReference>
<name>A0A1S2NFV6_9BURK</name>
<keyword evidence="6" id="KW-0812">Transmembrane</keyword>
<dbReference type="PRINTS" id="PR00344">
    <property type="entry name" value="BCTRLSENSOR"/>
</dbReference>
<dbReference type="RefSeq" id="WP_071361030.1">
    <property type="nucleotide sequence ID" value="NZ_DALZDZ010000006.1"/>
</dbReference>
<dbReference type="SUPFAM" id="SSF47384">
    <property type="entry name" value="Homodimeric domain of signal transducing histidine kinase"/>
    <property type="match status" value="1"/>
</dbReference>
<dbReference type="SUPFAM" id="SSF55874">
    <property type="entry name" value="ATPase domain of HSP90 chaperone/DNA topoisomerase II/histidine kinase"/>
    <property type="match status" value="1"/>
</dbReference>